<evidence type="ECO:0000256" key="4">
    <source>
        <dbReference type="ARBA" id="ARBA00023002"/>
    </source>
</evidence>
<comment type="function">
    <text evidence="10">Lytic polysaccharide monooxygenase (LMPO) that depolymerizes crystalline and amorphous polysaccharides via the oxidation of scissile alpha- or beta-(1-4)-glycosidic bonds, yielding C1 and/or C4 oxidation products. Catalysis by LPMOs requires the reduction of the active-site copper from Cu(II) to Cu(I) by a reducing agent and H(2)O(2) or O(2) as a cosubstrate.</text>
</comment>
<dbReference type="GO" id="GO:0030248">
    <property type="term" value="F:cellulose binding"/>
    <property type="evidence" value="ECO:0007669"/>
    <property type="project" value="UniProtKB-UniRule"/>
</dbReference>
<comment type="catalytic activity">
    <reaction evidence="10">
        <text>[(1-&gt;4)-beta-D-glucosyl]n+m + reduced acceptor + O2 = 4-dehydro-beta-D-glucosyl-[(1-&gt;4)-beta-D-glucosyl]n-1 + [(1-&gt;4)-beta-D-glucosyl]m + acceptor + H2O.</text>
        <dbReference type="EC" id="1.14.99.56"/>
    </reaction>
</comment>
<comment type="domain">
    <text evidence="10">Has a modular structure: an endo-beta-1,4-glucanase catalytic module at the N-terminus, a linker rich in serines and threonines, and a C-terminal carbohydrate-binding module (CBM).</text>
</comment>
<evidence type="ECO:0000256" key="11">
    <source>
        <dbReference type="SAM" id="SignalP"/>
    </source>
</evidence>
<proteinExistence type="predicted"/>
<evidence type="ECO:0000256" key="8">
    <source>
        <dbReference type="ARBA" id="ARBA00023277"/>
    </source>
</evidence>
<dbReference type="Pfam" id="PF03443">
    <property type="entry name" value="AA9"/>
    <property type="match status" value="1"/>
</dbReference>
<feature type="signal peptide" evidence="11">
    <location>
        <begin position="1"/>
        <end position="20"/>
    </location>
</feature>
<evidence type="ECO:0000256" key="6">
    <source>
        <dbReference type="ARBA" id="ARBA00023033"/>
    </source>
</evidence>
<evidence type="ECO:0000313" key="13">
    <source>
        <dbReference type="EMBL" id="TFK40734.1"/>
    </source>
</evidence>
<keyword evidence="14" id="KW-1185">Reference proteome</keyword>
<keyword evidence="13" id="KW-0378">Hydrolase</keyword>
<keyword evidence="10" id="KW-0964">Secreted</keyword>
<dbReference type="GO" id="GO:0008810">
    <property type="term" value="F:cellulase activity"/>
    <property type="evidence" value="ECO:0007669"/>
    <property type="project" value="UniProtKB-UniRule"/>
</dbReference>
<reference evidence="13 14" key="1">
    <citation type="journal article" date="2019" name="Nat. Ecol. Evol.">
        <title>Megaphylogeny resolves global patterns of mushroom evolution.</title>
        <authorList>
            <person name="Varga T."/>
            <person name="Krizsan K."/>
            <person name="Foldi C."/>
            <person name="Dima B."/>
            <person name="Sanchez-Garcia M."/>
            <person name="Sanchez-Ramirez S."/>
            <person name="Szollosi G.J."/>
            <person name="Szarkandi J.G."/>
            <person name="Papp V."/>
            <person name="Albert L."/>
            <person name="Andreopoulos W."/>
            <person name="Angelini C."/>
            <person name="Antonin V."/>
            <person name="Barry K.W."/>
            <person name="Bougher N.L."/>
            <person name="Buchanan P."/>
            <person name="Buyck B."/>
            <person name="Bense V."/>
            <person name="Catcheside P."/>
            <person name="Chovatia M."/>
            <person name="Cooper J."/>
            <person name="Damon W."/>
            <person name="Desjardin D."/>
            <person name="Finy P."/>
            <person name="Geml J."/>
            <person name="Haridas S."/>
            <person name="Hughes K."/>
            <person name="Justo A."/>
            <person name="Karasinski D."/>
            <person name="Kautmanova I."/>
            <person name="Kiss B."/>
            <person name="Kocsube S."/>
            <person name="Kotiranta H."/>
            <person name="LaButti K.M."/>
            <person name="Lechner B.E."/>
            <person name="Liimatainen K."/>
            <person name="Lipzen A."/>
            <person name="Lukacs Z."/>
            <person name="Mihaltcheva S."/>
            <person name="Morgado L.N."/>
            <person name="Niskanen T."/>
            <person name="Noordeloos M.E."/>
            <person name="Ohm R.A."/>
            <person name="Ortiz-Santana B."/>
            <person name="Ovrebo C."/>
            <person name="Racz N."/>
            <person name="Riley R."/>
            <person name="Savchenko A."/>
            <person name="Shiryaev A."/>
            <person name="Soop K."/>
            <person name="Spirin V."/>
            <person name="Szebenyi C."/>
            <person name="Tomsovsky M."/>
            <person name="Tulloss R.E."/>
            <person name="Uehling J."/>
            <person name="Grigoriev I.V."/>
            <person name="Vagvolgyi C."/>
            <person name="Papp T."/>
            <person name="Martin F.M."/>
            <person name="Miettinen O."/>
            <person name="Hibbett D.S."/>
            <person name="Nagy L.G."/>
        </authorList>
    </citation>
    <scope>NUCLEOTIDE SEQUENCE [LARGE SCALE GENOMIC DNA]</scope>
    <source>
        <strain evidence="13 14">CBS 166.37</strain>
    </source>
</reference>
<keyword evidence="5" id="KW-0186">Copper</keyword>
<evidence type="ECO:0000256" key="7">
    <source>
        <dbReference type="ARBA" id="ARBA00023157"/>
    </source>
</evidence>
<dbReference type="GO" id="GO:0005576">
    <property type="term" value="C:extracellular region"/>
    <property type="evidence" value="ECO:0007669"/>
    <property type="project" value="UniProtKB-SubCell"/>
</dbReference>
<keyword evidence="8 10" id="KW-0119">Carbohydrate metabolism</keyword>
<evidence type="ECO:0000256" key="1">
    <source>
        <dbReference type="ARBA" id="ARBA00022723"/>
    </source>
</evidence>
<protein>
    <recommendedName>
        <fullName evidence="10">AA9 family lytic polysaccharide monooxygenase</fullName>
        <ecNumber evidence="10">1.14.99.56</ecNumber>
    </recommendedName>
    <alternativeName>
        <fullName evidence="10">Endo-beta-1,4-glucanase</fullName>
    </alternativeName>
    <alternativeName>
        <fullName evidence="10">Glycosyl hydrolase 61 family protein</fullName>
    </alternativeName>
</protein>
<evidence type="ECO:0000313" key="14">
    <source>
        <dbReference type="Proteomes" id="UP000308652"/>
    </source>
</evidence>
<dbReference type="Proteomes" id="UP000308652">
    <property type="component" value="Unassembled WGS sequence"/>
</dbReference>
<dbReference type="OrthoDB" id="2525337at2759"/>
<dbReference type="InterPro" id="IPR005103">
    <property type="entry name" value="AA9_LPMO"/>
</dbReference>
<evidence type="ECO:0000256" key="9">
    <source>
        <dbReference type="ARBA" id="ARBA00023326"/>
    </source>
</evidence>
<name>A0A5C3M5N0_9AGAR</name>
<evidence type="ECO:0000256" key="2">
    <source>
        <dbReference type="ARBA" id="ARBA00022729"/>
    </source>
</evidence>
<evidence type="ECO:0000256" key="3">
    <source>
        <dbReference type="ARBA" id="ARBA00023001"/>
    </source>
</evidence>
<dbReference type="InterPro" id="IPR049892">
    <property type="entry name" value="AA9"/>
</dbReference>
<dbReference type="PANTHER" id="PTHR33353:SF18">
    <property type="entry name" value="ENDOGLUCANASE II"/>
    <property type="match status" value="1"/>
</dbReference>
<sequence>MKTSMGLLLSFVLLIGSVSSKTVFSAVSVNGVDQGHGVGVRVPTANTAITDVTSPNLICNTNFIQPVSQAVISVPAGSKVTAQFHKTSAGYVGPDPSDPLDPTNKGPILAYLAAVPSATQANVSGLKWFKIWEDGLDSTNYQWGSDRLFVNKGNATFTIPSCIASGQYLLRTEAIALQSASSYPGAQFYMSCAQLSITGGSASPKTPSTVSFPGAYKSTDPGIVTSIFGLSSYKAPGPAVFTC</sequence>
<evidence type="ECO:0000256" key="10">
    <source>
        <dbReference type="RuleBase" id="RU368122"/>
    </source>
</evidence>
<dbReference type="GO" id="GO:0030245">
    <property type="term" value="P:cellulose catabolic process"/>
    <property type="evidence" value="ECO:0007669"/>
    <property type="project" value="UniProtKB-UniRule"/>
</dbReference>
<evidence type="ECO:0000256" key="5">
    <source>
        <dbReference type="ARBA" id="ARBA00023008"/>
    </source>
</evidence>
<gene>
    <name evidence="13" type="ORF">BDQ12DRAFT_647936</name>
</gene>
<feature type="chain" id="PRO_5023004496" description="AA9 family lytic polysaccharide monooxygenase" evidence="11">
    <location>
        <begin position="21"/>
        <end position="243"/>
    </location>
</feature>
<dbReference type="EC" id="1.14.99.56" evidence="10"/>
<keyword evidence="7 10" id="KW-1015">Disulfide bond</keyword>
<organism evidence="13 14">
    <name type="scientific">Crucibulum laeve</name>
    <dbReference type="NCBI Taxonomy" id="68775"/>
    <lineage>
        <taxon>Eukaryota</taxon>
        <taxon>Fungi</taxon>
        <taxon>Dikarya</taxon>
        <taxon>Basidiomycota</taxon>
        <taxon>Agaricomycotina</taxon>
        <taxon>Agaricomycetes</taxon>
        <taxon>Agaricomycetidae</taxon>
        <taxon>Agaricales</taxon>
        <taxon>Agaricineae</taxon>
        <taxon>Nidulariaceae</taxon>
        <taxon>Crucibulum</taxon>
    </lineage>
</organism>
<dbReference type="CDD" id="cd21175">
    <property type="entry name" value="LPMO_AA9"/>
    <property type="match status" value="1"/>
</dbReference>
<keyword evidence="6" id="KW-0503">Monooxygenase</keyword>
<comment type="subcellular location">
    <subcellularLocation>
        <location evidence="10">Secreted</location>
    </subcellularLocation>
</comment>
<keyword evidence="9 10" id="KW-0624">Polysaccharide degradation</keyword>
<keyword evidence="1" id="KW-0479">Metal-binding</keyword>
<dbReference type="EMBL" id="ML213596">
    <property type="protein sequence ID" value="TFK40734.1"/>
    <property type="molecule type" value="Genomic_DNA"/>
</dbReference>
<keyword evidence="3 10" id="KW-0136">Cellulose degradation</keyword>
<dbReference type="GO" id="GO:0046872">
    <property type="term" value="F:metal ion binding"/>
    <property type="evidence" value="ECO:0007669"/>
    <property type="project" value="UniProtKB-KW"/>
</dbReference>
<keyword evidence="2 11" id="KW-0732">Signal</keyword>
<keyword evidence="4" id="KW-0560">Oxidoreductase</keyword>
<dbReference type="PANTHER" id="PTHR33353">
    <property type="entry name" value="PUTATIVE (AFU_ORTHOLOGUE AFUA_1G12560)-RELATED"/>
    <property type="match status" value="1"/>
</dbReference>
<dbReference type="GO" id="GO:0004497">
    <property type="term" value="F:monooxygenase activity"/>
    <property type="evidence" value="ECO:0007669"/>
    <property type="project" value="UniProtKB-KW"/>
</dbReference>
<dbReference type="AlphaFoldDB" id="A0A5C3M5N0"/>
<evidence type="ECO:0000259" key="12">
    <source>
        <dbReference type="Pfam" id="PF03443"/>
    </source>
</evidence>
<accession>A0A5C3M5N0</accession>
<dbReference type="Gene3D" id="2.70.50.70">
    <property type="match status" value="1"/>
</dbReference>
<feature type="domain" description="Auxiliary Activity family 9 catalytic" evidence="12">
    <location>
        <begin position="22"/>
        <end position="228"/>
    </location>
</feature>